<protein>
    <submittedName>
        <fullName evidence="1">Uncharacterized protein</fullName>
    </submittedName>
</protein>
<evidence type="ECO:0000313" key="1">
    <source>
        <dbReference type="EMBL" id="JAH56863.1"/>
    </source>
</evidence>
<organism evidence="1">
    <name type="scientific">Anguilla anguilla</name>
    <name type="common">European freshwater eel</name>
    <name type="synonym">Muraena anguilla</name>
    <dbReference type="NCBI Taxonomy" id="7936"/>
    <lineage>
        <taxon>Eukaryota</taxon>
        <taxon>Metazoa</taxon>
        <taxon>Chordata</taxon>
        <taxon>Craniata</taxon>
        <taxon>Vertebrata</taxon>
        <taxon>Euteleostomi</taxon>
        <taxon>Actinopterygii</taxon>
        <taxon>Neopterygii</taxon>
        <taxon>Teleostei</taxon>
        <taxon>Anguilliformes</taxon>
        <taxon>Anguillidae</taxon>
        <taxon>Anguilla</taxon>
    </lineage>
</organism>
<proteinExistence type="predicted"/>
<name>A0A0E9TVX2_ANGAN</name>
<sequence>MTQGSKIVILSWLDPSGTTMHFIFHFKDICFFPILKQRDLDKAKVSLEESAVKPVGEKAALPKLTQWA</sequence>
<dbReference type="EMBL" id="GBXM01051714">
    <property type="protein sequence ID" value="JAH56863.1"/>
    <property type="molecule type" value="Transcribed_RNA"/>
</dbReference>
<reference evidence="1" key="2">
    <citation type="journal article" date="2015" name="Fish Shellfish Immunol.">
        <title>Early steps in the European eel (Anguilla anguilla)-Vibrio vulnificus interaction in the gills: Role of the RtxA13 toxin.</title>
        <authorList>
            <person name="Callol A."/>
            <person name="Pajuelo D."/>
            <person name="Ebbesson L."/>
            <person name="Teles M."/>
            <person name="MacKenzie S."/>
            <person name="Amaro C."/>
        </authorList>
    </citation>
    <scope>NUCLEOTIDE SEQUENCE</scope>
</reference>
<reference evidence="1" key="1">
    <citation type="submission" date="2014-11" db="EMBL/GenBank/DDBJ databases">
        <authorList>
            <person name="Amaro Gonzalez C."/>
        </authorList>
    </citation>
    <scope>NUCLEOTIDE SEQUENCE</scope>
</reference>
<dbReference type="AlphaFoldDB" id="A0A0E9TVX2"/>
<accession>A0A0E9TVX2</accession>